<evidence type="ECO:0000256" key="2">
    <source>
        <dbReference type="SAM" id="MobiDB-lite"/>
    </source>
</evidence>
<keyword evidence="4" id="KW-1185">Reference proteome</keyword>
<protein>
    <submittedName>
        <fullName evidence="5">Plasmalemma vesicle-associated protein isoform X2</fullName>
    </submittedName>
</protein>
<gene>
    <name evidence="5" type="primary">Plvap</name>
</gene>
<keyword evidence="1" id="KW-0175">Coiled coil</keyword>
<keyword evidence="3" id="KW-0472">Membrane</keyword>
<dbReference type="CTD" id="83483"/>
<evidence type="ECO:0000256" key="1">
    <source>
        <dbReference type="SAM" id="Coils"/>
    </source>
</evidence>
<reference evidence="5" key="3">
    <citation type="submission" date="2025-08" db="UniProtKB">
        <authorList>
            <consortium name="RefSeq"/>
        </authorList>
    </citation>
    <scope>IDENTIFICATION</scope>
    <source>
        <strain evidence="5">17A/GY</strain>
        <tissue evidence="5">Liver</tissue>
    </source>
</reference>
<feature type="transmembrane region" description="Helical" evidence="3">
    <location>
        <begin position="21"/>
        <end position="48"/>
    </location>
</feature>
<feature type="region of interest" description="Disordered" evidence="2">
    <location>
        <begin position="392"/>
        <end position="413"/>
    </location>
</feature>
<dbReference type="Proteomes" id="UP001108280">
    <property type="component" value="Chromosome 1"/>
</dbReference>
<reference evidence="4" key="2">
    <citation type="journal article" date="2020" name="Biotechnol. Bioeng.">
        <title>Chromosome-scale scaffolds for the Chinese hamster reference genome assembly to facilitate the study of the CHO epigenome.</title>
        <authorList>
            <person name="Hilliard W."/>
            <person name="MacDonald M."/>
            <person name="Lee K.H."/>
        </authorList>
    </citation>
    <scope>NUCLEOTIDE SEQUENCE [LARGE SCALE GENOMIC DNA]</scope>
    <source>
        <strain evidence="4">17A/GY</strain>
    </source>
</reference>
<evidence type="ECO:0000313" key="4">
    <source>
        <dbReference type="Proteomes" id="UP001108280"/>
    </source>
</evidence>
<keyword evidence="3" id="KW-0812">Transmembrane</keyword>
<dbReference type="AlphaFoldDB" id="A0A9J7KEF2"/>
<dbReference type="GeneID" id="100751056"/>
<dbReference type="InterPro" id="IPR009538">
    <property type="entry name" value="PV-1"/>
</dbReference>
<dbReference type="PANTHER" id="PTHR21687:SF5">
    <property type="entry name" value="PLASMALEMMA VESICLE-ASSOCIATED PROTEIN"/>
    <property type="match status" value="1"/>
</dbReference>
<feature type="compositionally biased region" description="Pro residues" evidence="2">
    <location>
        <begin position="430"/>
        <end position="439"/>
    </location>
</feature>
<feature type="coiled-coil region" evidence="1">
    <location>
        <begin position="285"/>
        <end position="380"/>
    </location>
</feature>
<feature type="coiled-coil region" evidence="1">
    <location>
        <begin position="189"/>
        <end position="223"/>
    </location>
</feature>
<dbReference type="Pfam" id="PF06637">
    <property type="entry name" value="PV-1"/>
    <property type="match status" value="1"/>
</dbReference>
<name>A0A9J7KEF2_CRIGR</name>
<evidence type="ECO:0000313" key="5">
    <source>
        <dbReference type="RefSeq" id="XP_035307347.1"/>
    </source>
</evidence>
<keyword evidence="3" id="KW-1133">Transmembrane helix</keyword>
<feature type="region of interest" description="Disordered" evidence="2">
    <location>
        <begin position="426"/>
        <end position="449"/>
    </location>
</feature>
<dbReference type="KEGG" id="cge:100751056"/>
<organism evidence="4 5">
    <name type="scientific">Cricetulus griseus</name>
    <name type="common">Chinese hamster</name>
    <name type="synonym">Cricetulus barabensis griseus</name>
    <dbReference type="NCBI Taxonomy" id="10029"/>
    <lineage>
        <taxon>Eukaryota</taxon>
        <taxon>Metazoa</taxon>
        <taxon>Chordata</taxon>
        <taxon>Craniata</taxon>
        <taxon>Vertebrata</taxon>
        <taxon>Euteleostomi</taxon>
        <taxon>Mammalia</taxon>
        <taxon>Eutheria</taxon>
        <taxon>Euarchontoglires</taxon>
        <taxon>Glires</taxon>
        <taxon>Rodentia</taxon>
        <taxon>Myomorpha</taxon>
        <taxon>Muroidea</taxon>
        <taxon>Cricetidae</taxon>
        <taxon>Cricetinae</taxon>
        <taxon>Cricetulus</taxon>
    </lineage>
</organism>
<proteinExistence type="predicted"/>
<sequence length="609" mass="67669">MGLAMDRSPYSRTGDAARGCWYYLRYFFLFVSLIQFLIILGLVLFMIYGNVHVTTEASLKATEIRADNLYSQVMGLSASQANLTKQLNISTHAKEAVMQLLLSARRELERINASFRQCQSDLITYINYHRFMVAIILSEKQCWEQVKENNKTCEALLFKLGEKAKTLEMEVAKEKAVCAKDKESLLAGKRQSEEQLAACDKARERQQQEQQVAEEQLRKVQALCLPLDQDKFQADALSAWRDSLTYRSLDNLGFHFPAMVPEITAIRRTCEHMPLVMSSKVEEMARGLRMGIERVTRENAELRRQKLEVERGAQGTQEARTRAEAEAQARESQLRAECARQTQLALEEKAALRAQRDGLARDLEARKRELEQLRTEVDVRISALDACLKAKSQPALPPRISSGPAPPPPIDPATLEEFKKRILESQRPPLVNPAVPPRSPAQSSAGDTTCVHVRHGEVAEEAAAAGPWARDLPTCGRWQPDAQHTGYLLCPLPSCPLLPTVSQTEEVAAPPALAGVGAGDESRGQQYHTLPLLLWDKAAIFPGSGNTGESLSLQETLGWGLANRATRGQLGRPPGQPDWRPQGTGDVPGPEPEPWDEADLVTTESLLKI</sequence>
<accession>A0A9J7KEF2</accession>
<evidence type="ECO:0000256" key="3">
    <source>
        <dbReference type="SAM" id="Phobius"/>
    </source>
</evidence>
<dbReference type="GO" id="GO:0043114">
    <property type="term" value="P:regulation of vascular permeability"/>
    <property type="evidence" value="ECO:0007669"/>
    <property type="project" value="TreeGrafter"/>
</dbReference>
<dbReference type="GO" id="GO:0002693">
    <property type="term" value="P:positive regulation of cellular extravasation"/>
    <property type="evidence" value="ECO:0007669"/>
    <property type="project" value="TreeGrafter"/>
</dbReference>
<feature type="region of interest" description="Disordered" evidence="2">
    <location>
        <begin position="565"/>
        <end position="596"/>
    </location>
</feature>
<dbReference type="PANTHER" id="PTHR21687">
    <property type="entry name" value="PLASMALEMMA VESICLE-ASSOCIATED PROTEIN"/>
    <property type="match status" value="1"/>
</dbReference>
<dbReference type="OrthoDB" id="9944409at2759"/>
<dbReference type="RefSeq" id="XP_035307347.1">
    <property type="nucleotide sequence ID" value="XM_035451456.1"/>
</dbReference>
<reference evidence="4" key="1">
    <citation type="journal article" date="2018" name="Biotechnol. Bioeng.">
        <title>A reference genome of the Chinese hamster based on a hybrid assembly strategy.</title>
        <authorList>
            <person name="Rupp O."/>
            <person name="MacDonald M.L."/>
            <person name="Li S."/>
            <person name="Dhiman H."/>
            <person name="Polson S."/>
            <person name="Griep S."/>
            <person name="Heffner K."/>
            <person name="Hernandez I."/>
            <person name="Brinkrolf K."/>
            <person name="Jadhav V."/>
            <person name="Samoudi M."/>
            <person name="Hao H."/>
            <person name="Kingham B."/>
            <person name="Goesmann A."/>
            <person name="Betenbaugh M.J."/>
            <person name="Lewis N.E."/>
            <person name="Borth N."/>
            <person name="Lee K.H."/>
        </authorList>
    </citation>
    <scope>NUCLEOTIDE SEQUENCE [LARGE SCALE GENOMIC DNA]</scope>
    <source>
        <strain evidence="4">17A/GY</strain>
    </source>
</reference>